<evidence type="ECO:0000313" key="4">
    <source>
        <dbReference type="Proteomes" id="UP001281761"/>
    </source>
</evidence>
<sequence>MATAVSQKRSEAQPEIPTIDSKIIDEYMSFMQRVAELQKSVSKDFTKLEHAAFPKLAPLLKQRAEHTSHIKDFWLEVLRSQDVLGILLEDEQTVDAMSYLTDISTTLAPESSKYTITFHFKSNPFFTNQTLFLTCEPDQETVVVKDKSPIRWMTGKSIVKSLAKKNEEMMKQDPEYPPMGTIFELWENTDLNVGLLCDVIRELVDNCLDHYESAVFA</sequence>
<comment type="caution">
    <text evidence="3">The sequence shown here is derived from an EMBL/GenBank/DDBJ whole genome shotgun (WGS) entry which is preliminary data.</text>
</comment>
<evidence type="ECO:0000256" key="1">
    <source>
        <dbReference type="ARBA" id="ARBA00009947"/>
    </source>
</evidence>
<dbReference type="PANTHER" id="PTHR11875">
    <property type="entry name" value="TESTIS-SPECIFIC Y-ENCODED PROTEIN"/>
    <property type="match status" value="1"/>
</dbReference>
<proteinExistence type="inferred from homology"/>
<organism evidence="3 4">
    <name type="scientific">Blattamonas nauphoetae</name>
    <dbReference type="NCBI Taxonomy" id="2049346"/>
    <lineage>
        <taxon>Eukaryota</taxon>
        <taxon>Metamonada</taxon>
        <taxon>Preaxostyla</taxon>
        <taxon>Oxymonadida</taxon>
        <taxon>Blattamonas</taxon>
    </lineage>
</organism>
<protein>
    <submittedName>
        <fullName evidence="3">Nucleosome assembly protein (NAP)</fullName>
    </submittedName>
</protein>
<dbReference type="InterPro" id="IPR002164">
    <property type="entry name" value="NAP_family"/>
</dbReference>
<dbReference type="EMBL" id="JARBJD010000048">
    <property type="protein sequence ID" value="KAK2957242.1"/>
    <property type="molecule type" value="Genomic_DNA"/>
</dbReference>
<dbReference type="InterPro" id="IPR037231">
    <property type="entry name" value="NAP-like_sf"/>
</dbReference>
<reference evidence="3 4" key="1">
    <citation type="journal article" date="2022" name="bioRxiv">
        <title>Genomics of Preaxostyla Flagellates Illuminates Evolutionary Transitions and the Path Towards Mitochondrial Loss.</title>
        <authorList>
            <person name="Novak L.V.F."/>
            <person name="Treitli S.C."/>
            <person name="Pyrih J."/>
            <person name="Halakuc P."/>
            <person name="Pipaliya S.V."/>
            <person name="Vacek V."/>
            <person name="Brzon O."/>
            <person name="Soukal P."/>
            <person name="Eme L."/>
            <person name="Dacks J.B."/>
            <person name="Karnkowska A."/>
            <person name="Elias M."/>
            <person name="Hampl V."/>
        </authorList>
    </citation>
    <scope>NUCLEOTIDE SEQUENCE [LARGE SCALE GENOMIC DNA]</scope>
    <source>
        <strain evidence="3">NAU3</strain>
        <tissue evidence="3">Gut</tissue>
    </source>
</reference>
<evidence type="ECO:0000256" key="2">
    <source>
        <dbReference type="RuleBase" id="RU003876"/>
    </source>
</evidence>
<comment type="similarity">
    <text evidence="1 2">Belongs to the nucleosome assembly protein (NAP) family.</text>
</comment>
<keyword evidence="4" id="KW-1185">Reference proteome</keyword>
<name>A0ABQ9Y0H7_9EUKA</name>
<accession>A0ABQ9Y0H7</accession>
<evidence type="ECO:0000313" key="3">
    <source>
        <dbReference type="EMBL" id="KAK2957242.1"/>
    </source>
</evidence>
<dbReference type="Gene3D" id="3.30.1120.90">
    <property type="entry name" value="Nucleosome assembly protein"/>
    <property type="match status" value="1"/>
</dbReference>
<dbReference type="SUPFAM" id="SSF143113">
    <property type="entry name" value="NAP-like"/>
    <property type="match status" value="1"/>
</dbReference>
<dbReference type="Pfam" id="PF00956">
    <property type="entry name" value="NAP"/>
    <property type="match status" value="1"/>
</dbReference>
<gene>
    <name evidence="3" type="ORF">BLNAU_7836</name>
</gene>
<dbReference type="Proteomes" id="UP001281761">
    <property type="component" value="Unassembled WGS sequence"/>
</dbReference>